<reference evidence="2" key="1">
    <citation type="submission" date="2014-09" db="EMBL/GenBank/DDBJ databases">
        <authorList>
            <person name="Magalhaes I.L.F."/>
            <person name="Oliveira U."/>
            <person name="Santos F.R."/>
            <person name="Vidigal T.H.D.A."/>
            <person name="Brescovit A.D."/>
            <person name="Santos A.J."/>
        </authorList>
    </citation>
    <scope>NUCLEOTIDE SEQUENCE</scope>
    <source>
        <tissue evidence="2">Shoot tissue taken approximately 20 cm above the soil surface</tissue>
    </source>
</reference>
<sequence length="108" mass="11901">MHREMDYKSEKFNGILFGGFAVASLSLNSLTPESTRPAPLVSSLLYGVGASPTSPVFRLLLWALHVYCHVRSKPQTGLILPRLRESNNLLQAVHSGIIVSTCIHIEKD</sequence>
<keyword evidence="1" id="KW-1133">Transmembrane helix</keyword>
<organism evidence="2">
    <name type="scientific">Arundo donax</name>
    <name type="common">Giant reed</name>
    <name type="synonym">Donax arundinaceus</name>
    <dbReference type="NCBI Taxonomy" id="35708"/>
    <lineage>
        <taxon>Eukaryota</taxon>
        <taxon>Viridiplantae</taxon>
        <taxon>Streptophyta</taxon>
        <taxon>Embryophyta</taxon>
        <taxon>Tracheophyta</taxon>
        <taxon>Spermatophyta</taxon>
        <taxon>Magnoliopsida</taxon>
        <taxon>Liliopsida</taxon>
        <taxon>Poales</taxon>
        <taxon>Poaceae</taxon>
        <taxon>PACMAD clade</taxon>
        <taxon>Arundinoideae</taxon>
        <taxon>Arundineae</taxon>
        <taxon>Arundo</taxon>
    </lineage>
</organism>
<protein>
    <submittedName>
        <fullName evidence="2">Uncharacterized protein</fullName>
    </submittedName>
</protein>
<dbReference type="AlphaFoldDB" id="A0A0A8YN86"/>
<keyword evidence="1" id="KW-0472">Membrane</keyword>
<feature type="transmembrane region" description="Helical" evidence="1">
    <location>
        <begin position="12"/>
        <end position="31"/>
    </location>
</feature>
<feature type="transmembrane region" description="Helical" evidence="1">
    <location>
        <begin position="43"/>
        <end position="64"/>
    </location>
</feature>
<evidence type="ECO:0000313" key="2">
    <source>
        <dbReference type="EMBL" id="JAD28119.1"/>
    </source>
</evidence>
<reference evidence="2" key="2">
    <citation type="journal article" date="2015" name="Data Brief">
        <title>Shoot transcriptome of the giant reed, Arundo donax.</title>
        <authorList>
            <person name="Barrero R.A."/>
            <person name="Guerrero F.D."/>
            <person name="Moolhuijzen P."/>
            <person name="Goolsby J.A."/>
            <person name="Tidwell J."/>
            <person name="Bellgard S.E."/>
            <person name="Bellgard M.I."/>
        </authorList>
    </citation>
    <scope>NUCLEOTIDE SEQUENCE</scope>
    <source>
        <tissue evidence="2">Shoot tissue taken approximately 20 cm above the soil surface</tissue>
    </source>
</reference>
<proteinExistence type="predicted"/>
<name>A0A0A8YN86_ARUDO</name>
<evidence type="ECO:0000256" key="1">
    <source>
        <dbReference type="SAM" id="Phobius"/>
    </source>
</evidence>
<keyword evidence="1" id="KW-0812">Transmembrane</keyword>
<accession>A0A0A8YN86</accession>
<dbReference type="EMBL" id="GBRH01269776">
    <property type="protein sequence ID" value="JAD28119.1"/>
    <property type="molecule type" value="Transcribed_RNA"/>
</dbReference>